<organism evidence="1 2">
    <name type="scientific">Bradyrhizobium nitroreducens</name>
    <dbReference type="NCBI Taxonomy" id="709803"/>
    <lineage>
        <taxon>Bacteria</taxon>
        <taxon>Pseudomonadati</taxon>
        <taxon>Pseudomonadota</taxon>
        <taxon>Alphaproteobacteria</taxon>
        <taxon>Hyphomicrobiales</taxon>
        <taxon>Nitrobacteraceae</taxon>
        <taxon>Bradyrhizobium</taxon>
    </lineage>
</organism>
<sequence length="66" mass="7655">MHFMSYVHLPPNHKNTNRFAGSFPNKLYVPEKEEADVFELSPMPSPRPYLKALHSKESDEAVIEVR</sequence>
<gene>
    <name evidence="1" type="ORF">TSA1_05980</name>
</gene>
<name>A0A2M6U6Z2_9BRAD</name>
<proteinExistence type="predicted"/>
<dbReference type="EMBL" id="LFJC01000003">
    <property type="protein sequence ID" value="PIT00355.1"/>
    <property type="molecule type" value="Genomic_DNA"/>
</dbReference>
<evidence type="ECO:0000313" key="2">
    <source>
        <dbReference type="Proteomes" id="UP000228930"/>
    </source>
</evidence>
<keyword evidence="2" id="KW-1185">Reference proteome</keyword>
<dbReference type="Proteomes" id="UP000228930">
    <property type="component" value="Unassembled WGS sequence"/>
</dbReference>
<accession>A0A2M6U6Z2</accession>
<reference evidence="1 2" key="1">
    <citation type="submission" date="2015-06" db="EMBL/GenBank/DDBJ databases">
        <title>Comparative genome analysis of nirS-carrying Bradyrhizobium sp. strains.</title>
        <authorList>
            <person name="Ishii S."/>
            <person name="Jang J."/>
            <person name="Nishizawa T."/>
            <person name="Senoo K."/>
        </authorList>
    </citation>
    <scope>NUCLEOTIDE SEQUENCE [LARGE SCALE GENOMIC DNA]</scope>
    <source>
        <strain evidence="1 2">TSA1</strain>
    </source>
</reference>
<protein>
    <submittedName>
        <fullName evidence="1">Uncharacterized protein</fullName>
    </submittedName>
</protein>
<comment type="caution">
    <text evidence="1">The sequence shown here is derived from an EMBL/GenBank/DDBJ whole genome shotgun (WGS) entry which is preliminary data.</text>
</comment>
<evidence type="ECO:0000313" key="1">
    <source>
        <dbReference type="EMBL" id="PIT00355.1"/>
    </source>
</evidence>
<dbReference type="AlphaFoldDB" id="A0A2M6U6Z2"/>